<dbReference type="SUPFAM" id="SSF50129">
    <property type="entry name" value="GroES-like"/>
    <property type="match status" value="1"/>
</dbReference>
<dbReference type="GO" id="GO:0016491">
    <property type="term" value="F:oxidoreductase activity"/>
    <property type="evidence" value="ECO:0007669"/>
    <property type="project" value="InterPro"/>
</dbReference>
<comment type="similarity">
    <text evidence="1">Belongs to the carbamate kinase family.</text>
</comment>
<dbReference type="Proteomes" id="UP000249482">
    <property type="component" value="Unassembled WGS sequence"/>
</dbReference>
<organism evidence="5 6">
    <name type="scientific">Escherichia coli</name>
    <dbReference type="NCBI Taxonomy" id="562"/>
    <lineage>
        <taxon>Bacteria</taxon>
        <taxon>Pseudomonadati</taxon>
        <taxon>Pseudomonadota</taxon>
        <taxon>Gammaproteobacteria</taxon>
        <taxon>Enterobacterales</taxon>
        <taxon>Enterobacteriaceae</taxon>
        <taxon>Escherichia</taxon>
    </lineage>
</organism>
<dbReference type="InterPro" id="IPR036291">
    <property type="entry name" value="NAD(P)-bd_dom_sf"/>
</dbReference>
<dbReference type="InterPro" id="IPR020843">
    <property type="entry name" value="ER"/>
</dbReference>
<dbReference type="PRINTS" id="PR01469">
    <property type="entry name" value="CARBMTKINASE"/>
</dbReference>
<dbReference type="InterPro" id="IPR003964">
    <property type="entry name" value="Carb_kinase"/>
</dbReference>
<dbReference type="SMART" id="SM00829">
    <property type="entry name" value="PKS_ER"/>
    <property type="match status" value="1"/>
</dbReference>
<evidence type="ECO:0000313" key="5">
    <source>
        <dbReference type="EMBL" id="PZT67093.1"/>
    </source>
</evidence>
<protein>
    <recommendedName>
        <fullName evidence="4">Enoyl reductase (ER) domain-containing protein</fullName>
    </recommendedName>
</protein>
<dbReference type="Pfam" id="PF00107">
    <property type="entry name" value="ADH_zinc_N"/>
    <property type="match status" value="1"/>
</dbReference>
<dbReference type="PANTHER" id="PTHR30409:SF1">
    <property type="entry name" value="CARBAMATE KINASE-RELATED"/>
    <property type="match status" value="1"/>
</dbReference>
<dbReference type="Gene3D" id="3.40.1160.10">
    <property type="entry name" value="Acetylglutamate kinase-like"/>
    <property type="match status" value="1"/>
</dbReference>
<dbReference type="SUPFAM" id="SSF53633">
    <property type="entry name" value="Carbamate kinase-like"/>
    <property type="match status" value="1"/>
</dbReference>
<keyword evidence="3" id="KW-0418">Kinase</keyword>
<keyword evidence="2" id="KW-0808">Transferase</keyword>
<evidence type="ECO:0000256" key="2">
    <source>
        <dbReference type="ARBA" id="ARBA00022679"/>
    </source>
</evidence>
<dbReference type="AlphaFoldDB" id="A0A2W6RE67"/>
<dbReference type="SUPFAM" id="SSF51735">
    <property type="entry name" value="NAD(P)-binding Rossmann-fold domains"/>
    <property type="match status" value="1"/>
</dbReference>
<proteinExistence type="inferred from homology"/>
<dbReference type="GO" id="GO:0008804">
    <property type="term" value="F:carbamate kinase activity"/>
    <property type="evidence" value="ECO:0007669"/>
    <property type="project" value="InterPro"/>
</dbReference>
<dbReference type="GO" id="GO:0005829">
    <property type="term" value="C:cytosol"/>
    <property type="evidence" value="ECO:0007669"/>
    <property type="project" value="TreeGrafter"/>
</dbReference>
<reference evidence="5 6" key="1">
    <citation type="submission" date="2018-06" db="EMBL/GenBank/DDBJ databases">
        <title>Draft genome sequence of mcr-1-harboring Escherichia coli isolated from wound infection of a hospitalized patient, in Bolivia.</title>
        <authorList>
            <person name="Munoz M.E."/>
            <person name="Moura Q."/>
            <person name="Ventura P.R.M."/>
            <person name="Bustos L.R."/>
            <person name="Ovando B.G."/>
            <person name="Terrazas D.I.V."/>
            <person name="Yarhui N.B."/>
            <person name="Cerdeira L."/>
            <person name="Lincopan N."/>
        </authorList>
    </citation>
    <scope>NUCLEOTIDE SEQUENCE [LARGE SCALE GENOMIC DNA]</scope>
    <source>
        <strain evidence="5 6">EcMLT</strain>
    </source>
</reference>
<sequence>MKTLVVALGGNALLQRGEALTAENQYRNIASAVPALARLARSYRLAIVHGNGPQVGLLALQNLAWKEVEPYPLDVLVAESQGMIGYMLAQSLSAQPQMPPVTTVLTRIEVSPDDPAFLQPEKFIGPVYQPEEQEALEAAYGWQRDGGHAEYLLAEEKDLILLPDALSYEDGAFISCGVGTAYEGILRGEVSGSDNVLVVGLGPVGMMAMMLAKGRGAKRIIGVDMLPERLAMAKQLGVMDHGYLATTEGLPQIIAELTHGGADVALDCSGNAAGRLLALQSTADWGRVVYIGETGKVEFEVSADLMHHQRRIIGSWVTSLFHMEKCAHDLTDWKLWPRNAITHRFSLEQAGDAYALMASGKCGKVVINFPD</sequence>
<accession>A0A2W6RE67</accession>
<evidence type="ECO:0000259" key="4">
    <source>
        <dbReference type="SMART" id="SM00829"/>
    </source>
</evidence>
<name>A0A2W6RE67_ECOLX</name>
<dbReference type="InterPro" id="IPR001048">
    <property type="entry name" value="Asp/Glu/Uridylate_kinase"/>
</dbReference>
<evidence type="ECO:0000313" key="6">
    <source>
        <dbReference type="Proteomes" id="UP000249482"/>
    </source>
</evidence>
<evidence type="ECO:0000256" key="3">
    <source>
        <dbReference type="ARBA" id="ARBA00022777"/>
    </source>
</evidence>
<dbReference type="GO" id="GO:0019546">
    <property type="term" value="P:L-arginine deiminase pathway"/>
    <property type="evidence" value="ECO:0007669"/>
    <property type="project" value="TreeGrafter"/>
</dbReference>
<dbReference type="PANTHER" id="PTHR30409">
    <property type="entry name" value="CARBAMATE KINASE"/>
    <property type="match status" value="1"/>
</dbReference>
<dbReference type="InterPro" id="IPR011032">
    <property type="entry name" value="GroES-like_sf"/>
</dbReference>
<dbReference type="Gene3D" id="3.40.50.720">
    <property type="entry name" value="NAD(P)-binding Rossmann-like Domain"/>
    <property type="match status" value="1"/>
</dbReference>
<gene>
    <name evidence="5" type="ORF">DNQ45_06515</name>
</gene>
<dbReference type="Pfam" id="PF00696">
    <property type="entry name" value="AA_kinase"/>
    <property type="match status" value="1"/>
</dbReference>
<dbReference type="EMBL" id="QKWZ01000141">
    <property type="protein sequence ID" value="PZT67093.1"/>
    <property type="molecule type" value="Genomic_DNA"/>
</dbReference>
<dbReference type="InterPro" id="IPR013149">
    <property type="entry name" value="ADH-like_C"/>
</dbReference>
<feature type="domain" description="Enoyl reductase (ER)" evidence="4">
    <location>
        <begin position="103"/>
        <end position="367"/>
    </location>
</feature>
<dbReference type="InterPro" id="IPR036393">
    <property type="entry name" value="AceGlu_kinase-like_sf"/>
</dbReference>
<comment type="caution">
    <text evidence="5">The sequence shown here is derived from an EMBL/GenBank/DDBJ whole genome shotgun (WGS) entry which is preliminary data.</text>
</comment>
<evidence type="ECO:0000256" key="1">
    <source>
        <dbReference type="ARBA" id="ARBA00011066"/>
    </source>
</evidence>